<evidence type="ECO:0000256" key="14">
    <source>
        <dbReference type="PROSITE-ProRule" id="PRU00464"/>
    </source>
</evidence>
<feature type="region of interest" description="Disordered" evidence="15">
    <location>
        <begin position="51"/>
        <end position="117"/>
    </location>
</feature>
<evidence type="ECO:0000256" key="10">
    <source>
        <dbReference type="ARBA" id="ARBA00032750"/>
    </source>
</evidence>
<dbReference type="InterPro" id="IPR032566">
    <property type="entry name" value="Znf-C2HE"/>
</dbReference>
<dbReference type="GO" id="GO:1990165">
    <property type="term" value="F:single-strand break-containing DNA binding"/>
    <property type="evidence" value="ECO:0007669"/>
    <property type="project" value="TreeGrafter"/>
</dbReference>
<evidence type="ECO:0000256" key="7">
    <source>
        <dbReference type="ARBA" id="ARBA00022771"/>
    </source>
</evidence>
<name>A0A9Q9YFT2_CYPCA</name>
<comment type="function">
    <text evidence="13">DNA-binding protein involved in single-strand DNA break repair, double-strand DNA break repair and base excision repair. Resolves abortive DNA ligation intermediates formed either at base excision sites, or when DNA ligases attempt to repair non-ligatable breaks induced by reactive oxygen species. Catalyzes the release of adenylate groups covalently linked to 5'-phosphate termini, resulting in the production of 5'-phosphate termini that can be efficiently rejoined. Also able to hydrolyze adenosine 5'-monophosphoramidate (AMP-NH(2)) and diadenosine tetraphosphate (AppppA), but with lower catalytic activity. Likewise, catalyzes the release of 3'-linked guanosine (DNAppG) and inosine (DNAppI) from DNA, but has higher specific activity with 5'-linked adenosine (AppDNA).</text>
</comment>
<dbReference type="EC" id="3.6.1.72" evidence="3"/>
<evidence type="ECO:0000256" key="1">
    <source>
        <dbReference type="ARBA" id="ARBA00004604"/>
    </source>
</evidence>
<keyword evidence="8" id="KW-0234">DNA repair</keyword>
<keyword evidence="7" id="KW-0863">Zinc-finger</keyword>
<organism evidence="18">
    <name type="scientific">Cyprinus carpio</name>
    <name type="common">Common carp</name>
    <dbReference type="NCBI Taxonomy" id="7962"/>
    <lineage>
        <taxon>Eukaryota</taxon>
        <taxon>Metazoa</taxon>
        <taxon>Chordata</taxon>
        <taxon>Craniata</taxon>
        <taxon>Vertebrata</taxon>
        <taxon>Euteleostomi</taxon>
        <taxon>Actinopterygii</taxon>
        <taxon>Neopterygii</taxon>
        <taxon>Teleostei</taxon>
        <taxon>Ostariophysi</taxon>
        <taxon>Cypriniformes</taxon>
        <taxon>Cyprinidae</taxon>
        <taxon>Cyprininae</taxon>
        <taxon>Cyprinus</taxon>
    </lineage>
</organism>
<dbReference type="PANTHER" id="PTHR12486">
    <property type="entry name" value="APRATAXIN-RELATED"/>
    <property type="match status" value="1"/>
</dbReference>
<dbReference type="PROSITE" id="PS51084">
    <property type="entry name" value="HIT_2"/>
    <property type="match status" value="1"/>
</dbReference>
<evidence type="ECO:0000256" key="13">
    <source>
        <dbReference type="ARBA" id="ARBA00045142"/>
    </source>
</evidence>
<evidence type="ECO:0000256" key="9">
    <source>
        <dbReference type="ARBA" id="ARBA00024601"/>
    </source>
</evidence>
<keyword evidence="7" id="KW-0862">Zinc</keyword>
<dbReference type="RefSeq" id="XP_042618746.1">
    <property type="nucleotide sequence ID" value="XM_042762812.1"/>
</dbReference>
<feature type="signal peptide" evidence="16">
    <location>
        <begin position="1"/>
        <end position="17"/>
    </location>
</feature>
<dbReference type="GO" id="GO:0120108">
    <property type="term" value="F:DNA-3'-diphospho-5'-guanosine diphosphatase activity"/>
    <property type="evidence" value="ECO:0007669"/>
    <property type="project" value="UniProtKB-EC"/>
</dbReference>
<dbReference type="GO" id="GO:0003697">
    <property type="term" value="F:single-stranded DNA binding"/>
    <property type="evidence" value="ECO:0007669"/>
    <property type="project" value="TreeGrafter"/>
</dbReference>
<evidence type="ECO:0000256" key="11">
    <source>
        <dbReference type="ARBA" id="ARBA00044639"/>
    </source>
</evidence>
<comment type="catalytic activity">
    <reaction evidence="12">
        <text>a 5'-end adenosine-5'-diphospho-5'-ribonucleoside-2'-deoxyribonucleotide-DNA + H2O = a 5'-end 5'-phospho-ribonucleoside-2'-deoxyribonucleotide-DNA + AMP + 2 H(+)</text>
        <dbReference type="Rhea" id="RHEA:52132"/>
        <dbReference type="Rhea" id="RHEA-COMP:13182"/>
        <dbReference type="Rhea" id="RHEA-COMP:13183"/>
        <dbReference type="ChEBI" id="CHEBI:15377"/>
        <dbReference type="ChEBI" id="CHEBI:15378"/>
        <dbReference type="ChEBI" id="CHEBI:136414"/>
        <dbReference type="ChEBI" id="CHEBI:136415"/>
        <dbReference type="ChEBI" id="CHEBI:456215"/>
        <dbReference type="EC" id="3.6.1.71"/>
    </reaction>
</comment>
<comment type="subcellular location">
    <subcellularLocation>
        <location evidence="1">Nucleus</location>
        <location evidence="1">Nucleolus</location>
    </subcellularLocation>
    <subcellularLocation>
        <location evidence="2">Nucleus</location>
        <location evidence="2">Nucleoplasm</location>
    </subcellularLocation>
</comment>
<evidence type="ECO:0000256" key="8">
    <source>
        <dbReference type="ARBA" id="ARBA00023204"/>
    </source>
</evidence>
<reference evidence="18" key="1">
    <citation type="submission" date="2025-08" db="UniProtKB">
        <authorList>
            <consortium name="RefSeq"/>
        </authorList>
    </citation>
    <scope>IDENTIFICATION</scope>
    <source>
        <tissue evidence="18">Muscle</tissue>
    </source>
</reference>
<evidence type="ECO:0000256" key="12">
    <source>
        <dbReference type="ARBA" id="ARBA00044713"/>
    </source>
</evidence>
<evidence type="ECO:0000256" key="4">
    <source>
        <dbReference type="ARBA" id="ARBA00012496"/>
    </source>
</evidence>
<dbReference type="Pfam" id="PF16278">
    <property type="entry name" value="zf-C2HE"/>
    <property type="match status" value="1"/>
</dbReference>
<dbReference type="Pfam" id="PF11969">
    <property type="entry name" value="DcpS_C"/>
    <property type="match status" value="1"/>
</dbReference>
<dbReference type="GO" id="GO:0003725">
    <property type="term" value="F:double-stranded RNA binding"/>
    <property type="evidence" value="ECO:0007669"/>
    <property type="project" value="TreeGrafter"/>
</dbReference>
<evidence type="ECO:0000256" key="16">
    <source>
        <dbReference type="SAM" id="SignalP"/>
    </source>
</evidence>
<evidence type="ECO:0000256" key="3">
    <source>
        <dbReference type="ARBA" id="ARBA00012495"/>
    </source>
</evidence>
<keyword evidence="7" id="KW-0479">Metal-binding</keyword>
<dbReference type="CDD" id="cd01278">
    <property type="entry name" value="aprataxin_related"/>
    <property type="match status" value="1"/>
</dbReference>
<feature type="compositionally biased region" description="Basic and acidic residues" evidence="15">
    <location>
        <begin position="79"/>
        <end position="95"/>
    </location>
</feature>
<dbReference type="GO" id="GO:0033699">
    <property type="term" value="F:DNA 5'-adenosine monophosphate hydrolase activity"/>
    <property type="evidence" value="ECO:0007669"/>
    <property type="project" value="UniProtKB-EC"/>
</dbReference>
<proteinExistence type="predicted"/>
<dbReference type="InterPro" id="IPR011146">
    <property type="entry name" value="HIT-like"/>
</dbReference>
<protein>
    <recommendedName>
        <fullName evidence="5">Aprataxin</fullName>
        <ecNumber evidence="4">3.6.1.71</ecNumber>
        <ecNumber evidence="3">3.6.1.72</ecNumber>
    </recommendedName>
    <alternativeName>
        <fullName evidence="10">Forkhead-associated domain histidine triad-like protein</fullName>
    </alternativeName>
</protein>
<dbReference type="GO" id="GO:0030983">
    <property type="term" value="F:mismatched DNA binding"/>
    <property type="evidence" value="ECO:0007669"/>
    <property type="project" value="TreeGrafter"/>
</dbReference>
<comment type="catalytic activity">
    <reaction evidence="11">
        <text>a 5'-end adenosine-5'-diphospho-5'-2'-deoxyribonucleoside-DNA + H2O = a 5'-end 5'-phospho-2'-deoxyribonucleoside-DNA + AMP + 2 H(+)</text>
        <dbReference type="Rhea" id="RHEA:52128"/>
        <dbReference type="Rhea" id="RHEA-COMP:13180"/>
        <dbReference type="Rhea" id="RHEA-COMP:13181"/>
        <dbReference type="ChEBI" id="CHEBI:15377"/>
        <dbReference type="ChEBI" id="CHEBI:15378"/>
        <dbReference type="ChEBI" id="CHEBI:136412"/>
        <dbReference type="ChEBI" id="CHEBI:136413"/>
        <dbReference type="ChEBI" id="CHEBI:456215"/>
        <dbReference type="EC" id="3.6.1.71"/>
    </reaction>
</comment>
<feature type="domain" description="HIT" evidence="17">
    <location>
        <begin position="114"/>
        <end position="219"/>
    </location>
</feature>
<accession>A0A9Q9YFT2</accession>
<dbReference type="GO" id="GO:0008270">
    <property type="term" value="F:zinc ion binding"/>
    <property type="evidence" value="ECO:0007669"/>
    <property type="project" value="UniProtKB-KW"/>
</dbReference>
<evidence type="ECO:0000256" key="15">
    <source>
        <dbReference type="SAM" id="MobiDB-lite"/>
    </source>
</evidence>
<evidence type="ECO:0000256" key="6">
    <source>
        <dbReference type="ARBA" id="ARBA00022763"/>
    </source>
</evidence>
<gene>
    <name evidence="18" type="primary">LOC109065131</name>
</gene>
<dbReference type="FunFam" id="3.30.428.10:FF:000004">
    <property type="entry name" value="aprataxin isoform X2"/>
    <property type="match status" value="1"/>
</dbReference>
<comment type="catalytic activity">
    <reaction evidence="9">
        <text>a 3'-end 2'-deoxyribonucleotide-3'-diphospho-5'-guanosine-DNA + H2O = a 3'-end 2'-deoxyribonucleotide 3'-phosphate-DNA + GMP + 2 H(+)</text>
        <dbReference type="Rhea" id="RHEA:52140"/>
        <dbReference type="Rhea" id="RHEA-COMP:13186"/>
        <dbReference type="Rhea" id="RHEA-COMP:13187"/>
        <dbReference type="ChEBI" id="CHEBI:15377"/>
        <dbReference type="ChEBI" id="CHEBI:15378"/>
        <dbReference type="ChEBI" id="CHEBI:58115"/>
        <dbReference type="ChEBI" id="CHEBI:136419"/>
        <dbReference type="ChEBI" id="CHEBI:136420"/>
        <dbReference type="EC" id="3.6.1.72"/>
    </reaction>
</comment>
<evidence type="ECO:0000313" key="18">
    <source>
        <dbReference type="RefSeq" id="XP_042618746.1"/>
    </source>
</evidence>
<dbReference type="PROSITE" id="PS00892">
    <property type="entry name" value="HIT_1"/>
    <property type="match status" value="1"/>
</dbReference>
<dbReference type="AlphaFoldDB" id="A0A9Q9YFT2"/>
<keyword evidence="6" id="KW-0227">DNA damage</keyword>
<dbReference type="EC" id="3.6.1.71" evidence="4"/>
<keyword evidence="16" id="KW-0732">Signal</keyword>
<dbReference type="GeneID" id="109065131"/>
<dbReference type="GO" id="GO:0005730">
    <property type="term" value="C:nucleolus"/>
    <property type="evidence" value="ECO:0007669"/>
    <property type="project" value="UniProtKB-SubCell"/>
</dbReference>
<dbReference type="PANTHER" id="PTHR12486:SF4">
    <property type="entry name" value="APRATAXIN"/>
    <property type="match status" value="1"/>
</dbReference>
<dbReference type="GO" id="GO:0000012">
    <property type="term" value="P:single strand break repair"/>
    <property type="evidence" value="ECO:0007669"/>
    <property type="project" value="TreeGrafter"/>
</dbReference>
<dbReference type="Proteomes" id="UP001155660">
    <property type="component" value="Chromosome A1"/>
</dbReference>
<evidence type="ECO:0000256" key="2">
    <source>
        <dbReference type="ARBA" id="ARBA00004642"/>
    </source>
</evidence>
<feature type="short sequence motif" description="Histidine triad motif" evidence="14">
    <location>
        <begin position="204"/>
        <end position="208"/>
    </location>
</feature>
<dbReference type="InterPro" id="IPR019808">
    <property type="entry name" value="Histidine_triad_CS"/>
</dbReference>
<evidence type="ECO:0000256" key="5">
    <source>
        <dbReference type="ARBA" id="ARBA00018614"/>
    </source>
</evidence>
<feature type="chain" id="PRO_5040188044" description="Aprataxin" evidence="16">
    <location>
        <begin position="18"/>
        <end position="288"/>
    </location>
</feature>
<dbReference type="GO" id="GO:0005654">
    <property type="term" value="C:nucleoplasm"/>
    <property type="evidence" value="ECO:0007669"/>
    <property type="project" value="UniProtKB-SubCell"/>
</dbReference>
<evidence type="ECO:0000259" key="17">
    <source>
        <dbReference type="PROSITE" id="PS51084"/>
    </source>
</evidence>
<sequence length="288" mass="33296">MWTVWLWAKAIRLVVLTSYKPHVARLYNQVSVKPGQRLYLVNQQYPYTVRFTEDTPTPRSAAEKSKPSKRAHRMSSEGNGEKSSEHHRMSDDSPPPKKTLPSGSDKPESAGHWSQGLKVSMQDPKMQVYKDDRVVVIKDKYPKARYHWLVLPWDSISSLKALRSEHVELLKHMQRVGDQMLQQCPDAHKLSFRLGYHAIPSMSHVHLHVISQDFDSPCLKNKKHWNSFTTDYFVESRDVIAMLEHDGKVTVKEGTSELLKLPLRCHLCRKEQPTIPKLKEHLKTHLPS</sequence>